<feature type="compositionally biased region" description="Basic and acidic residues" evidence="1">
    <location>
        <begin position="1576"/>
        <end position="1602"/>
    </location>
</feature>
<dbReference type="Proteomes" id="UP000515908">
    <property type="component" value="Chromosome 01"/>
</dbReference>
<name>A0A7G2BZ49_9TRYP</name>
<evidence type="ECO:0000313" key="3">
    <source>
        <dbReference type="Proteomes" id="UP000515908"/>
    </source>
</evidence>
<proteinExistence type="predicted"/>
<feature type="region of interest" description="Disordered" evidence="1">
    <location>
        <begin position="818"/>
        <end position="839"/>
    </location>
</feature>
<evidence type="ECO:0000256" key="1">
    <source>
        <dbReference type="SAM" id="MobiDB-lite"/>
    </source>
</evidence>
<protein>
    <submittedName>
        <fullName evidence="2">Uncharacterized protein</fullName>
    </submittedName>
</protein>
<evidence type="ECO:0000313" key="2">
    <source>
        <dbReference type="EMBL" id="CAD2212720.1"/>
    </source>
</evidence>
<sequence length="2574" mass="284810">MAIQNNLRSLECQERTNISLSEIGFWREQNGTRKDSLLSETTAADIVVCNSLAQDSAEPMLVNVTIESVDLLLRPSQLVDLCTMVKRNVTLTGLTEAELFTPPLPWLVSPPQDNNKEKVDGEIISVLKVGHLTLACTQLEEEEEGGNSSSAAQEPAFKFVSDEFVLEQVNPSNHLVVYWKSLELLDVRGEDSSSLVQCDVGVLELADTLTTRPIVLNDFGVRRNALKRTAIADEIVSGSSSENTNGIPPTFLSQGKPAALQCAAGSPVVVEPSTALLTVSVLTLEFTLKRFAVSDQWLSIYDFFCNESVMNAFSLPPPPCLVNTSGGNPAPSPSPAPAASGFRCTITTPSVTIPFLTTGKRTIMEARVDSVFIDTLTLPEGPNVVVKVKGVEVRDCVSGKKILWKRKGKGIDFNIAKVDMGDEATPTTKETPSTVPSGERETIDFSFKGDPVEKKNRLIVALGTVDLFVSIPILYGLLDYCVSPCQPIAKISRLGVMREQRARMALLAKEMTNENSVSIHVQWYHPRLLFAVDASNPTTTFSSGKIEARLGEMNARISLDNATPKTTVSVKIDDVYIPDILDKCTGKFSFTALPAASKERVELNLEKTVVFLYPGEVERLLSLLQKNLLLPRDTMYYSDLSSVAELPPDHPSSPTRATETPAPTVLTPIKRETRVLIKGLQLQLHDVKGMHTHTAVISQMDFRQYANQDMRTIIPAISVTERFTNRPILQCVASSLPASILSDAQEDSDTDELNFTTKPAEEGGEMSSVLLGALLQEFRAKDNTMSVGIVNCTINMLPRGIGSLVNTLLSIKLPVAAETETTEKPPSTTNKAPEESPTNDLIPQFSQTMMPATEEPLPSPEETPARRQTLAPAKLEGKFLLTVESGSLVFLAGDQEVAVGTMTSAKLVQENYSDKSSILTFTVSRLNMTDHYSKDTLYKDIVQTFCENSNSEDKSDCRVGNLMNALEKTRMMESEVPSEMVSEVNDHVVYVRMETYSEDRNKTLLEEDQPFFSRKLDGFVGDLYVVIIPGVTQVLYNALMDIRTHITEGNRTKAYDYVSDKAAETLEKHDEQLLELSVKMRRVVLYVVHSVDSVNGILVSPGYVVVGNALVQPDEETDEGLTGGWTESLKVEVDQVYVSVLDENIFPDECVIEVQLQRTVKGFSVDPVSVSEFSVYVPSVSVKLTEMQTLHLMDFVGIFNQHSSELVTGLPTNSSQCSGASISASQTIRGGTALASAATEGVLAVKKKKKHHYAHVLAEEEPKGERMPKKDAVVQPFVSKTQITVSFFEADISDVFRIRAVGAVYEGESRSGGDTKASFTLDDLCFQHVGAHVEAEGGDAKNVNLEKGMNSTYRSFTKRRTSRVDDVVDFINARSVVFLYRAKPDEVNHERQSIFSDATIDLSSDLFRIAVSPTILFDTREHLYLPFFYRVLQVPVDPIPVLELQEANTILVGDIALDDKHVLVTANPARCCFHLDLNGHRLIFSGMPTACIVLQEGCELTVTNGTIFIPGMYSLSSYVGFAPGSALLTAANVKIEKEFQNIPNDGFALIASRPPPEIVARLNKESQSGRTSEVSSYRDETASRPARRVEVTDDRRQDADKYVRERSRRLSCTFSSSVIQLQVLSEEIVDFSVSLVSELRGRFTQETENNTVCMRNTSVQFFQVRSGENEEHILLPTNCAFNISGVDNVSIAYLLDSLELCIRATLIRSIIELGKSFSTVFFEEATVQRVKPTIEFEDAAFKKLFPVASSGKCEHCGQLGAYLGESTSASGHLCYRCCTGKDSMPAMDVRLEVPIVDVVLSGSRGDLQHYYMRSILVSVDTNMDVAVNLKGALFNFNTRAAVWEPFVEAFELAASGSLITHDYTVGIPRFDVVVSPHSVKILRRMINDYNSLSSIQHELRQQFRKDARMRNKNIKYAASGVYGDSTMRADSLTIGNSRTFNEDMFNSLAMTQTRNILAHSAFDLQKSINSVGIHQLQKVTYARLHVNNYCNATIVVDHHTVPPHGSMKINSVFQNIEIMREQPLSSGSGKPHILSLCNPPLHATADDFIVETHLLITKGESRRLKRGVHMNIFPLHCSQTIVCLENNLRYSVQIGDDNMPALDPSDRRYLAPNVSLSDKLWIRPISLKGQQYHPAAKEGGASTTYKEALSGRLFRLICKNQSPSGQSTIINIILRQETMRGGIPTFVISLEPLYSVHNKLPYAVNLYFETSTSLSSDAKAKGKIQAATTREKLKVEEFANQDVNVAAGFMVEECAMQLEIQQPGKTLEEVYTSDDFYLGRDAKRTSQTTPIVVLLKSSKGREMYLRVILTASNKLVITTPFLLLNHTPLDLTLRECTTKGEITSTRANANYYELPRNMNKPFVACPKDYAKGKEDFFVSLYTSEFSAKAVPLHVQQRGLILMMGVDNKGKAREITSIEDARKMEEKGMQVIHLAYLSKIQEMGYLLVEISPRWVVVNRSAFPLYVSGNRHVSLNAAEVQAAAQAVLEAKKAEDPEKRSIRSGGSSTALDDEVHKIQRGLEQLVDNSSFRMSVKDTVLVEPDTAWSFTEHSITWKRMGTICTLHPIRPPRSTVYQ</sequence>
<organism evidence="2 3">
    <name type="scientific">Angomonas deanei</name>
    <dbReference type="NCBI Taxonomy" id="59799"/>
    <lineage>
        <taxon>Eukaryota</taxon>
        <taxon>Discoba</taxon>
        <taxon>Euglenozoa</taxon>
        <taxon>Kinetoplastea</taxon>
        <taxon>Metakinetoplastina</taxon>
        <taxon>Trypanosomatida</taxon>
        <taxon>Trypanosomatidae</taxon>
        <taxon>Strigomonadinae</taxon>
        <taxon>Angomonas</taxon>
    </lineage>
</organism>
<gene>
    <name evidence="2" type="ORF">ADEAN_000013200</name>
</gene>
<reference evidence="2 3" key="1">
    <citation type="submission" date="2020-08" db="EMBL/GenBank/DDBJ databases">
        <authorList>
            <person name="Newling K."/>
            <person name="Davey J."/>
            <person name="Forrester S."/>
        </authorList>
    </citation>
    <scope>NUCLEOTIDE SEQUENCE [LARGE SCALE GENOMIC DNA]</scope>
    <source>
        <strain evidence="3">Crithidia deanei Carvalho (ATCC PRA-265)</strain>
    </source>
</reference>
<feature type="compositionally biased region" description="Polar residues" evidence="1">
    <location>
        <begin position="824"/>
        <end position="839"/>
    </location>
</feature>
<accession>A0A7G2BZ49</accession>
<feature type="region of interest" description="Disordered" evidence="1">
    <location>
        <begin position="1562"/>
        <end position="1602"/>
    </location>
</feature>
<keyword evidence="3" id="KW-1185">Reference proteome</keyword>
<dbReference type="EMBL" id="LR877145">
    <property type="protein sequence ID" value="CAD2212720.1"/>
    <property type="molecule type" value="Genomic_DNA"/>
</dbReference>
<dbReference type="VEuPathDB" id="TriTrypDB:ADEAN_000013200"/>
<feature type="compositionally biased region" description="Polar residues" evidence="1">
    <location>
        <begin position="1565"/>
        <end position="1575"/>
    </location>
</feature>